<evidence type="ECO:0000259" key="3">
    <source>
        <dbReference type="PROSITE" id="PS50943"/>
    </source>
</evidence>
<dbReference type="OrthoDB" id="9812495at2"/>
<dbReference type="PANTHER" id="PTHR46558">
    <property type="entry name" value="TRACRIPTIONAL REGULATORY PROTEIN-RELATED-RELATED"/>
    <property type="match status" value="1"/>
</dbReference>
<reference evidence="4 5" key="1">
    <citation type="journal article" date="2016" name="Front. Microbiol.">
        <title>Comprehensive Phylogenetic Analysis of Bovine Non-aureus Staphylococci Species Based on Whole-Genome Sequencing.</title>
        <authorList>
            <person name="Naushad S."/>
            <person name="Barkema H.W."/>
            <person name="Luby C."/>
            <person name="Condas L.A."/>
            <person name="Nobrega D.B."/>
            <person name="Carson D.A."/>
            <person name="De Buck J."/>
        </authorList>
    </citation>
    <scope>NUCLEOTIDE SEQUENCE [LARGE SCALE GENOMIC DNA]</scope>
    <source>
        <strain evidence="4 5">SNUC 4337</strain>
    </source>
</reference>
<keyword evidence="1" id="KW-0238">DNA-binding</keyword>
<gene>
    <name evidence="4" type="ORF">BUZ61_12020</name>
</gene>
<feature type="transmembrane region" description="Helical" evidence="2">
    <location>
        <begin position="87"/>
        <end position="111"/>
    </location>
</feature>
<proteinExistence type="predicted"/>
<dbReference type="EMBL" id="PZHR01000095">
    <property type="protein sequence ID" value="PTK57742.1"/>
    <property type="molecule type" value="Genomic_DNA"/>
</dbReference>
<dbReference type="RefSeq" id="WP_107644517.1">
    <property type="nucleotide sequence ID" value="NZ_PZHR01000095.1"/>
</dbReference>
<keyword evidence="2" id="KW-1133">Transmembrane helix</keyword>
<dbReference type="SMART" id="SM00530">
    <property type="entry name" value="HTH_XRE"/>
    <property type="match status" value="1"/>
</dbReference>
<dbReference type="PROSITE" id="PS50943">
    <property type="entry name" value="HTH_CROC1"/>
    <property type="match status" value="1"/>
</dbReference>
<dbReference type="CDD" id="cd00093">
    <property type="entry name" value="HTH_XRE"/>
    <property type="match status" value="1"/>
</dbReference>
<evidence type="ECO:0000256" key="2">
    <source>
        <dbReference type="SAM" id="Phobius"/>
    </source>
</evidence>
<dbReference type="InterPro" id="IPR001387">
    <property type="entry name" value="Cro/C1-type_HTH"/>
</dbReference>
<comment type="caution">
    <text evidence="4">The sequence shown here is derived from an EMBL/GenBank/DDBJ whole genome shotgun (WGS) entry which is preliminary data.</text>
</comment>
<dbReference type="GO" id="GO:0003677">
    <property type="term" value="F:DNA binding"/>
    <property type="evidence" value="ECO:0007669"/>
    <property type="project" value="UniProtKB-KW"/>
</dbReference>
<keyword evidence="2" id="KW-0472">Membrane</keyword>
<dbReference type="AlphaFoldDB" id="A0A2T4S7U8"/>
<protein>
    <submittedName>
        <fullName evidence="4">Transcriptional regulator</fullName>
    </submittedName>
</protein>
<sequence length="148" mass="16882">MDFHNILKKKRIEANLSQEGLADRLNISRQSISKWENEKGYPNIETLLKISDIFNITVDELLKGDDYLKDKIIQDSKNLKHHKWKTFFDVLIVIGLILIVAKIAIFIITKISGNEIDFLSGSIIYSFGPLCLMIIGAIGTDILSKKYK</sequence>
<evidence type="ECO:0000313" key="4">
    <source>
        <dbReference type="EMBL" id="PTK57742.1"/>
    </source>
</evidence>
<accession>A0A2T4S7U8</accession>
<feature type="transmembrane region" description="Helical" evidence="2">
    <location>
        <begin position="123"/>
        <end position="143"/>
    </location>
</feature>
<dbReference type="PANTHER" id="PTHR46558:SF15">
    <property type="entry name" value="HELIX-TURN-HELIX DOMAIN PROTEIN"/>
    <property type="match status" value="1"/>
</dbReference>
<keyword evidence="2" id="KW-0812">Transmembrane</keyword>
<evidence type="ECO:0000313" key="5">
    <source>
        <dbReference type="Proteomes" id="UP000240400"/>
    </source>
</evidence>
<dbReference type="Gene3D" id="1.10.260.40">
    <property type="entry name" value="lambda repressor-like DNA-binding domains"/>
    <property type="match status" value="1"/>
</dbReference>
<organism evidence="4 5">
    <name type="scientific">Staphylococcus nepalensis</name>
    <dbReference type="NCBI Taxonomy" id="214473"/>
    <lineage>
        <taxon>Bacteria</taxon>
        <taxon>Bacillati</taxon>
        <taxon>Bacillota</taxon>
        <taxon>Bacilli</taxon>
        <taxon>Bacillales</taxon>
        <taxon>Staphylococcaceae</taxon>
        <taxon>Staphylococcus</taxon>
    </lineage>
</organism>
<dbReference type="Pfam" id="PF01381">
    <property type="entry name" value="HTH_3"/>
    <property type="match status" value="1"/>
</dbReference>
<dbReference type="SUPFAM" id="SSF47413">
    <property type="entry name" value="lambda repressor-like DNA-binding domains"/>
    <property type="match status" value="1"/>
</dbReference>
<name>A0A2T4S7U8_9STAP</name>
<dbReference type="Proteomes" id="UP000240400">
    <property type="component" value="Unassembled WGS sequence"/>
</dbReference>
<evidence type="ECO:0000256" key="1">
    <source>
        <dbReference type="ARBA" id="ARBA00023125"/>
    </source>
</evidence>
<dbReference type="InterPro" id="IPR010982">
    <property type="entry name" value="Lambda_DNA-bd_dom_sf"/>
</dbReference>
<feature type="domain" description="HTH cro/C1-type" evidence="3">
    <location>
        <begin position="7"/>
        <end position="61"/>
    </location>
</feature>